<reference evidence="1" key="2">
    <citation type="journal article" date="2020" name="Nat. Commun.">
        <title>Large-scale genome sequencing of mycorrhizal fungi provides insights into the early evolution of symbiotic traits.</title>
        <authorList>
            <person name="Miyauchi S."/>
            <person name="Kiss E."/>
            <person name="Kuo A."/>
            <person name="Drula E."/>
            <person name="Kohler A."/>
            <person name="Sanchez-Garcia M."/>
            <person name="Morin E."/>
            <person name="Andreopoulos B."/>
            <person name="Barry K.W."/>
            <person name="Bonito G."/>
            <person name="Buee M."/>
            <person name="Carver A."/>
            <person name="Chen C."/>
            <person name="Cichocki N."/>
            <person name="Clum A."/>
            <person name="Culley D."/>
            <person name="Crous P.W."/>
            <person name="Fauchery L."/>
            <person name="Girlanda M."/>
            <person name="Hayes R.D."/>
            <person name="Keri Z."/>
            <person name="LaButti K."/>
            <person name="Lipzen A."/>
            <person name="Lombard V."/>
            <person name="Magnuson J."/>
            <person name="Maillard F."/>
            <person name="Murat C."/>
            <person name="Nolan M."/>
            <person name="Ohm R.A."/>
            <person name="Pangilinan J."/>
            <person name="Pereira M.F."/>
            <person name="Perotto S."/>
            <person name="Peter M."/>
            <person name="Pfister S."/>
            <person name="Riley R."/>
            <person name="Sitrit Y."/>
            <person name="Stielow J.B."/>
            <person name="Szollosi G."/>
            <person name="Zifcakova L."/>
            <person name="Stursova M."/>
            <person name="Spatafora J.W."/>
            <person name="Tedersoo L."/>
            <person name="Vaario L.M."/>
            <person name="Yamada A."/>
            <person name="Yan M."/>
            <person name="Wang P."/>
            <person name="Xu J."/>
            <person name="Bruns T."/>
            <person name="Baldrian P."/>
            <person name="Vilgalys R."/>
            <person name="Dunand C."/>
            <person name="Henrissat B."/>
            <person name="Grigoriev I.V."/>
            <person name="Hibbett D."/>
            <person name="Nagy L.G."/>
            <person name="Martin F.M."/>
        </authorList>
    </citation>
    <scope>NUCLEOTIDE SEQUENCE</scope>
    <source>
        <strain evidence="1">P2</strain>
    </source>
</reference>
<organism evidence="1 2">
    <name type="scientific">Thelephora ganbajun</name>
    <name type="common">Ganba fungus</name>
    <dbReference type="NCBI Taxonomy" id="370292"/>
    <lineage>
        <taxon>Eukaryota</taxon>
        <taxon>Fungi</taxon>
        <taxon>Dikarya</taxon>
        <taxon>Basidiomycota</taxon>
        <taxon>Agaricomycotina</taxon>
        <taxon>Agaricomycetes</taxon>
        <taxon>Thelephorales</taxon>
        <taxon>Thelephoraceae</taxon>
        <taxon>Thelephora</taxon>
    </lineage>
</organism>
<proteinExistence type="predicted"/>
<dbReference type="EMBL" id="MU118003">
    <property type="protein sequence ID" value="KAF9649052.1"/>
    <property type="molecule type" value="Genomic_DNA"/>
</dbReference>
<keyword evidence="2" id="KW-1185">Reference proteome</keyword>
<comment type="caution">
    <text evidence="1">The sequence shown here is derived from an EMBL/GenBank/DDBJ whole genome shotgun (WGS) entry which is preliminary data.</text>
</comment>
<name>A0ACB6ZHI8_THEGA</name>
<gene>
    <name evidence="1" type="ORF">BDM02DRAFT_1981589</name>
</gene>
<dbReference type="Proteomes" id="UP000886501">
    <property type="component" value="Unassembled WGS sequence"/>
</dbReference>
<evidence type="ECO:0000313" key="1">
    <source>
        <dbReference type="EMBL" id="KAF9649052.1"/>
    </source>
</evidence>
<accession>A0ACB6ZHI8</accession>
<sequence>MNDDFSVPDGDIILRTQSLPNRHFRVHKLVLSLASSVFKDMFGMPQPEPDASTVDTEVVDVTDPPQALDLILRLIYPIPPPIVNNLDLLVEGLVITDKYNIAGARARLRMRLAKFVNEDPLRAYAIASRFGFDEEAERASSLTTGIYLPALTDLPDDLKHISAPAYHKLIRLHERYRNEIEDAVDAVLFEPACLECKVAKALAEPRMRTKLVRIFCRGTPITVAAYIRELGIVCKAACMTKFVEGVAVKLGGKNAIILP</sequence>
<evidence type="ECO:0000313" key="2">
    <source>
        <dbReference type="Proteomes" id="UP000886501"/>
    </source>
</evidence>
<reference evidence="1" key="1">
    <citation type="submission" date="2019-10" db="EMBL/GenBank/DDBJ databases">
        <authorList>
            <consortium name="DOE Joint Genome Institute"/>
            <person name="Kuo A."/>
            <person name="Miyauchi S."/>
            <person name="Kiss E."/>
            <person name="Drula E."/>
            <person name="Kohler A."/>
            <person name="Sanchez-Garcia M."/>
            <person name="Andreopoulos B."/>
            <person name="Barry K.W."/>
            <person name="Bonito G."/>
            <person name="Buee M."/>
            <person name="Carver A."/>
            <person name="Chen C."/>
            <person name="Cichocki N."/>
            <person name="Clum A."/>
            <person name="Culley D."/>
            <person name="Crous P.W."/>
            <person name="Fauchery L."/>
            <person name="Girlanda M."/>
            <person name="Hayes R."/>
            <person name="Keri Z."/>
            <person name="Labutti K."/>
            <person name="Lipzen A."/>
            <person name="Lombard V."/>
            <person name="Magnuson J."/>
            <person name="Maillard F."/>
            <person name="Morin E."/>
            <person name="Murat C."/>
            <person name="Nolan M."/>
            <person name="Ohm R."/>
            <person name="Pangilinan J."/>
            <person name="Pereira M."/>
            <person name="Perotto S."/>
            <person name="Peter M."/>
            <person name="Riley R."/>
            <person name="Sitrit Y."/>
            <person name="Stielow B."/>
            <person name="Szollosi G."/>
            <person name="Zifcakova L."/>
            <person name="Stursova M."/>
            <person name="Spatafora J.W."/>
            <person name="Tedersoo L."/>
            <person name="Vaario L.-M."/>
            <person name="Yamada A."/>
            <person name="Yan M."/>
            <person name="Wang P."/>
            <person name="Xu J."/>
            <person name="Bruns T."/>
            <person name="Baldrian P."/>
            <person name="Vilgalys R."/>
            <person name="Henrissat B."/>
            <person name="Grigoriev I.V."/>
            <person name="Hibbett D."/>
            <person name="Nagy L.G."/>
            <person name="Martin F.M."/>
        </authorList>
    </citation>
    <scope>NUCLEOTIDE SEQUENCE</scope>
    <source>
        <strain evidence="1">P2</strain>
    </source>
</reference>
<protein>
    <submittedName>
        <fullName evidence="1">Uncharacterized protein</fullName>
    </submittedName>
</protein>